<dbReference type="InterPro" id="IPR001962">
    <property type="entry name" value="Asn_synthase"/>
</dbReference>
<organism evidence="2 3">
    <name type="scientific">Pseudomonas ekonensis</name>
    <dbReference type="NCBI Taxonomy" id="2842353"/>
    <lineage>
        <taxon>Bacteria</taxon>
        <taxon>Pseudomonadati</taxon>
        <taxon>Pseudomonadota</taxon>
        <taxon>Gammaproteobacteria</taxon>
        <taxon>Pseudomonadales</taxon>
        <taxon>Pseudomonadaceae</taxon>
        <taxon>Pseudomonas</taxon>
    </lineage>
</organism>
<evidence type="ECO:0000313" key="3">
    <source>
        <dbReference type="Proteomes" id="UP000765224"/>
    </source>
</evidence>
<evidence type="ECO:0000313" key="2">
    <source>
        <dbReference type="EMBL" id="MBV4459319.1"/>
    </source>
</evidence>
<reference evidence="2 3" key="1">
    <citation type="submission" date="2021-06" db="EMBL/GenBank/DDBJ databases">
        <title>Updating the genus Pseudomonas: Description of 43 new species and partition of the Pseudomonas putida group.</title>
        <authorList>
            <person name="Girard L."/>
            <person name="Lood C."/>
            <person name="Vandamme P."/>
            <person name="Rokni-Zadeh H."/>
            <person name="Van Noort V."/>
            <person name="Hofte M."/>
            <person name="Lavigne R."/>
            <person name="De Mot R."/>
        </authorList>
    </citation>
    <scope>NUCLEOTIDE SEQUENCE [LARGE SCALE GENOMIC DNA]</scope>
    <source>
        <strain evidence="2 3">COR58</strain>
    </source>
</reference>
<comment type="caution">
    <text evidence="2">The sequence shown here is derived from an EMBL/GenBank/DDBJ whole genome shotgun (WGS) entry which is preliminary data.</text>
</comment>
<protein>
    <recommendedName>
        <fullName evidence="1">Asparagine synthetase domain-containing protein</fullName>
    </recommendedName>
</protein>
<accession>A0ABS6PGJ0</accession>
<dbReference type="EMBL" id="JAHSTS010000002">
    <property type="protein sequence ID" value="MBV4459319.1"/>
    <property type="molecule type" value="Genomic_DNA"/>
</dbReference>
<gene>
    <name evidence="2" type="ORF">KVG96_15300</name>
</gene>
<dbReference type="Pfam" id="PF00733">
    <property type="entry name" value="Asn_synthase"/>
    <property type="match status" value="1"/>
</dbReference>
<dbReference type="Proteomes" id="UP000765224">
    <property type="component" value="Unassembled WGS sequence"/>
</dbReference>
<evidence type="ECO:0000259" key="1">
    <source>
        <dbReference type="Pfam" id="PF00733"/>
    </source>
</evidence>
<dbReference type="RefSeq" id="WP_217892895.1">
    <property type="nucleotide sequence ID" value="NZ_JAHSTS010000002.1"/>
</dbReference>
<sequence>MNKEDKSYLAYNKQSEHPATVKNKIVHINPLSSYKMMVINSNDGSVAGDDFEQSISSKEPDTYQILRQIIQNEPISTSTYWQGYLLLPPAHTYTYDTQLKTSIIKTDLTSLKAQRPHANEDPFELITAHISEVHKNNNNGKIVVRFSGGVDSTCLLLAAIEVAGKDHVIAITWLDDKCSANEDKNTSIALCNSMNVKHLLFKLEPQDFFQNINPTDHFCINPSMASDQVFKNERDFISSRLGDEYIILDGHGGDHLFLDPIPTIAFQHPIREKRLLKGIEVATTISRLTGSSIYETLTHNRNQRANETDRLNYFFNIQISSQPKQEPPKTLVDEHVQAIAQAISQNSTDSTLKKPGNIFYPFTSKIMIEYALTQDPYTMFNERDTRAPLKLAIRKKYPWIQLRSDKGHITGAYQKALKLHQTAILNKIRNSWLAQQNIINMPNIERSITHSTMGLGGIEKNLLKIICACLIKAN</sequence>
<name>A0ABS6PGJ0_9PSED</name>
<proteinExistence type="predicted"/>
<keyword evidence="3" id="KW-1185">Reference proteome</keyword>
<feature type="domain" description="Asparagine synthetase" evidence="1">
    <location>
        <begin position="144"/>
        <end position="389"/>
    </location>
</feature>